<protein>
    <submittedName>
        <fullName evidence="2">Uncharacterized protein</fullName>
    </submittedName>
</protein>
<feature type="transmembrane region" description="Helical" evidence="1">
    <location>
        <begin position="64"/>
        <end position="86"/>
    </location>
</feature>
<keyword evidence="1" id="KW-1133">Transmembrane helix</keyword>
<name>A0ABU2HAJ3_9ACTN</name>
<comment type="caution">
    <text evidence="2">The sequence shown here is derived from an EMBL/GenBank/DDBJ whole genome shotgun (WGS) entry which is preliminary data.</text>
</comment>
<accession>A0ABU2HAJ3</accession>
<organism evidence="2 3">
    <name type="scientific">Lipingzhangella rawalii</name>
    <dbReference type="NCBI Taxonomy" id="2055835"/>
    <lineage>
        <taxon>Bacteria</taxon>
        <taxon>Bacillati</taxon>
        <taxon>Actinomycetota</taxon>
        <taxon>Actinomycetes</taxon>
        <taxon>Streptosporangiales</taxon>
        <taxon>Nocardiopsidaceae</taxon>
        <taxon>Lipingzhangella</taxon>
    </lineage>
</organism>
<keyword evidence="3" id="KW-1185">Reference proteome</keyword>
<keyword evidence="1" id="KW-0472">Membrane</keyword>
<dbReference type="Proteomes" id="UP001250214">
    <property type="component" value="Unassembled WGS sequence"/>
</dbReference>
<evidence type="ECO:0000313" key="3">
    <source>
        <dbReference type="Proteomes" id="UP001250214"/>
    </source>
</evidence>
<evidence type="ECO:0000256" key="1">
    <source>
        <dbReference type="SAM" id="Phobius"/>
    </source>
</evidence>
<proteinExistence type="predicted"/>
<keyword evidence="1" id="KW-0812">Transmembrane</keyword>
<dbReference type="RefSeq" id="WP_310913888.1">
    <property type="nucleotide sequence ID" value="NZ_JAVLVT010000010.1"/>
</dbReference>
<dbReference type="EMBL" id="JAVLVT010000010">
    <property type="protein sequence ID" value="MDS1272322.1"/>
    <property type="molecule type" value="Genomic_DNA"/>
</dbReference>
<gene>
    <name evidence="2" type="ORF">RIF23_18705</name>
</gene>
<sequence length="88" mass="8923">MRRPRWRGWLRAAVLVALLLGVGSMHTPGHLHGAAHGHTAHGTAALTAPAAPPGAGPSLPAMDPTSMCLAIGTFAIALLGLTAVAFTR</sequence>
<reference evidence="3" key="1">
    <citation type="submission" date="2023-07" db="EMBL/GenBank/DDBJ databases">
        <title>Novel species in the genus Lipingzhangella isolated from Sambhar Salt Lake.</title>
        <authorList>
            <person name="Jiya N."/>
            <person name="Kajale S."/>
            <person name="Sharma A."/>
        </authorList>
    </citation>
    <scope>NUCLEOTIDE SEQUENCE [LARGE SCALE GENOMIC DNA]</scope>
    <source>
        <strain evidence="3">LS1_29</strain>
    </source>
</reference>
<evidence type="ECO:0000313" key="2">
    <source>
        <dbReference type="EMBL" id="MDS1272322.1"/>
    </source>
</evidence>